<dbReference type="NCBIfam" id="TIGR04155">
    <property type="entry name" value="cyano_PEP"/>
    <property type="match status" value="1"/>
</dbReference>
<dbReference type="Proteomes" id="UP000620559">
    <property type="component" value="Unassembled WGS sequence"/>
</dbReference>
<evidence type="ECO:0000313" key="2">
    <source>
        <dbReference type="EMBL" id="MBE9214490.1"/>
    </source>
</evidence>
<dbReference type="InterPro" id="IPR003886">
    <property type="entry name" value="NIDO_dom"/>
</dbReference>
<dbReference type="GO" id="GO:0007160">
    <property type="term" value="P:cell-matrix adhesion"/>
    <property type="evidence" value="ECO:0007669"/>
    <property type="project" value="InterPro"/>
</dbReference>
<accession>A0A8J7F5X4</accession>
<dbReference type="SMART" id="SM00539">
    <property type="entry name" value="NIDO"/>
    <property type="match status" value="1"/>
</dbReference>
<dbReference type="PANTHER" id="PTHR13802">
    <property type="entry name" value="MUCIN 4-RELATED"/>
    <property type="match status" value="1"/>
</dbReference>
<dbReference type="InterPro" id="IPR013424">
    <property type="entry name" value="Ice-binding_C"/>
</dbReference>
<comment type="caution">
    <text evidence="2">The sequence shown here is derived from an EMBL/GenBank/DDBJ whole genome shotgun (WGS) entry which is preliminary data.</text>
</comment>
<evidence type="ECO:0000259" key="1">
    <source>
        <dbReference type="PROSITE" id="PS51220"/>
    </source>
</evidence>
<dbReference type="NCBIfam" id="TIGR02595">
    <property type="entry name" value="PEP_CTERM"/>
    <property type="match status" value="1"/>
</dbReference>
<dbReference type="InterPro" id="IPR026374">
    <property type="entry name" value="Cyano_PEP"/>
</dbReference>
<sequence>MSISIILKKLSILVIGTAFIAIGTANNAQATSIILDGFGGDAGFGDLALPRNDDGSTNQLNLPFGINFFGNDFDRFFINNNGNLTFSGPLSGFTPQAFPISNLPMIAPFWADVDTRCAFCGEVYVASPNSDTVVVTWNNVGYYNQNSDKTNTFQTVLRNRQDTGNGNFDIEYRYDQLEWTTGDASGGSNGFGGTPAQAGFDAGDLTNFFTLPGSRTNEVLNLQNTSNLPEPVPGVWSFAVRNGQLPGSSPENPLLPVITEEGFNFDFNIINPTVPIFIDPVIAVGYSYIVDNGPNIASVLLPTGIGDDLYDLFLFDAALNDYIDSGFDITGGNTYDFASSGVDRFRILGIETSAGLDPNNPTAFVTGLTFVNSGNVQMRQIPIVQNSEEIPEPMTILGTLTAGAFGTQFMRKRKQMQAAKSEA</sequence>
<feature type="domain" description="NIDO" evidence="1">
    <location>
        <begin position="108"/>
        <end position="243"/>
    </location>
</feature>
<evidence type="ECO:0000313" key="3">
    <source>
        <dbReference type="Proteomes" id="UP000620559"/>
    </source>
</evidence>
<dbReference type="InterPro" id="IPR051495">
    <property type="entry name" value="Epithelial_Barrier/Signaling"/>
</dbReference>
<name>A0A8J7F5X4_9CYAN</name>
<dbReference type="AlphaFoldDB" id="A0A8J7F5X4"/>
<keyword evidence="3" id="KW-1185">Reference proteome</keyword>
<gene>
    <name evidence="2" type="ORF">IQ247_17750</name>
</gene>
<dbReference type="RefSeq" id="WP_193922353.1">
    <property type="nucleotide sequence ID" value="NZ_JADEWL010000061.1"/>
</dbReference>
<organism evidence="2 3">
    <name type="scientific">Plectonema cf. radiosum LEGE 06105</name>
    <dbReference type="NCBI Taxonomy" id="945769"/>
    <lineage>
        <taxon>Bacteria</taxon>
        <taxon>Bacillati</taxon>
        <taxon>Cyanobacteriota</taxon>
        <taxon>Cyanophyceae</taxon>
        <taxon>Oscillatoriophycideae</taxon>
        <taxon>Oscillatoriales</taxon>
        <taxon>Microcoleaceae</taxon>
        <taxon>Plectonema</taxon>
    </lineage>
</organism>
<dbReference type="Pfam" id="PF06119">
    <property type="entry name" value="NIDO"/>
    <property type="match status" value="1"/>
</dbReference>
<reference evidence="2" key="1">
    <citation type="submission" date="2020-10" db="EMBL/GenBank/DDBJ databases">
        <authorList>
            <person name="Castelo-Branco R."/>
            <person name="Eusebio N."/>
            <person name="Adriana R."/>
            <person name="Vieira A."/>
            <person name="Brugerolle De Fraissinette N."/>
            <person name="Rezende De Castro R."/>
            <person name="Schneider M.P."/>
            <person name="Vasconcelos V."/>
            <person name="Leao P.N."/>
        </authorList>
    </citation>
    <scope>NUCLEOTIDE SEQUENCE</scope>
    <source>
        <strain evidence="2">LEGE 06105</strain>
    </source>
</reference>
<dbReference type="PANTHER" id="PTHR13802:SF59">
    <property type="entry name" value="SUSHI DOMAIN-CONTAINING PROTEIN 2"/>
    <property type="match status" value="1"/>
</dbReference>
<dbReference type="PROSITE" id="PS51220">
    <property type="entry name" value="NIDO"/>
    <property type="match status" value="1"/>
</dbReference>
<protein>
    <submittedName>
        <fullName evidence="2">PEP-CTERM sorting domain-containing protein</fullName>
    </submittedName>
</protein>
<dbReference type="EMBL" id="JADEWL010000061">
    <property type="protein sequence ID" value="MBE9214490.1"/>
    <property type="molecule type" value="Genomic_DNA"/>
</dbReference>
<proteinExistence type="predicted"/>